<dbReference type="PANTHER" id="PTHR30349">
    <property type="entry name" value="PHAGE INTEGRASE-RELATED"/>
    <property type="match status" value="1"/>
</dbReference>
<dbReference type="EMBL" id="NSFD01000065">
    <property type="protein sequence ID" value="PBA23512.1"/>
    <property type="molecule type" value="Genomic_DNA"/>
</dbReference>
<protein>
    <submittedName>
        <fullName evidence="4">Transposase</fullName>
    </submittedName>
</protein>
<evidence type="ECO:0000259" key="3">
    <source>
        <dbReference type="PROSITE" id="PS51898"/>
    </source>
</evidence>
<dbReference type="InterPro" id="IPR002104">
    <property type="entry name" value="Integrase_catalytic"/>
</dbReference>
<name>A0A2A2ZAE9_MYCAV</name>
<dbReference type="SUPFAM" id="SSF56349">
    <property type="entry name" value="DNA breaking-rejoining enzymes"/>
    <property type="match status" value="1"/>
</dbReference>
<dbReference type="PROSITE" id="PS51898">
    <property type="entry name" value="TYR_RECOMBINASE"/>
    <property type="match status" value="1"/>
</dbReference>
<proteinExistence type="predicted"/>
<dbReference type="AlphaFoldDB" id="A0A2A2ZAE9"/>
<dbReference type="InterPro" id="IPR050090">
    <property type="entry name" value="Tyrosine_recombinase_XerCD"/>
</dbReference>
<dbReference type="InterPro" id="IPR013762">
    <property type="entry name" value="Integrase-like_cat_sf"/>
</dbReference>
<feature type="domain" description="Tyr recombinase" evidence="3">
    <location>
        <begin position="153"/>
        <end position="370"/>
    </location>
</feature>
<comment type="caution">
    <text evidence="4">The sequence shown here is derived from an EMBL/GenBank/DDBJ whole genome shotgun (WGS) entry which is preliminary data.</text>
</comment>
<dbReference type="InterPro" id="IPR011010">
    <property type="entry name" value="DNA_brk_join_enz"/>
</dbReference>
<gene>
    <name evidence="4" type="ORF">CKJ66_28125</name>
</gene>
<evidence type="ECO:0000256" key="1">
    <source>
        <dbReference type="ARBA" id="ARBA00023172"/>
    </source>
</evidence>
<accession>A0A2A2ZAE9</accession>
<keyword evidence="1" id="KW-0233">DNA recombination</keyword>
<evidence type="ECO:0000313" key="5">
    <source>
        <dbReference type="Proteomes" id="UP000217768"/>
    </source>
</evidence>
<feature type="region of interest" description="Disordered" evidence="2">
    <location>
        <begin position="130"/>
        <end position="155"/>
    </location>
</feature>
<dbReference type="GO" id="GO:0015074">
    <property type="term" value="P:DNA integration"/>
    <property type="evidence" value="ECO:0007669"/>
    <property type="project" value="InterPro"/>
</dbReference>
<organism evidence="4 5">
    <name type="scientific">Mycobacterium avium</name>
    <dbReference type="NCBI Taxonomy" id="1764"/>
    <lineage>
        <taxon>Bacteria</taxon>
        <taxon>Bacillati</taxon>
        <taxon>Actinomycetota</taxon>
        <taxon>Actinomycetes</taxon>
        <taxon>Mycobacteriales</taxon>
        <taxon>Mycobacteriaceae</taxon>
        <taxon>Mycobacterium</taxon>
        <taxon>Mycobacterium avium complex (MAC)</taxon>
    </lineage>
</organism>
<sequence>MKPYRVRRVVHPGGRVSYWIFSAGGELHRSSVEVLKQYRESSQQTYAYGLVDHLNWLDTNHLTVDSVTVDDLRRYMNALTGQGAGVFGVVWRDRPPIGTSAAGNVATIVKAFYLTTSRTNHTVVDWFSGTQGKSRRRTSSVAKNPLAPPKGPGRPRFLPEQCVAALFEPGVLTSARDAMIVTWLVDSGVRVGGLCGLRFPDLHLVYDHPCGQRKDPHVHIVGRDDNPNHARAKAYHEFRISPDGHVIDGVIRAVSESMITSFYTYLLDEYHPIQHLADHEQILVHIKGSTAGAALTTGGVRKMLRRACGRADLNSYVTPHAFRHRAAANLYAASDFNAELVAQEFGWAHAEQVTGLYGRSANRHTMKYLNEAWKAFPEQSTRKDDDAIDDV</sequence>
<dbReference type="Gene3D" id="1.10.443.10">
    <property type="entry name" value="Intergrase catalytic core"/>
    <property type="match status" value="1"/>
</dbReference>
<dbReference type="GO" id="GO:0006310">
    <property type="term" value="P:DNA recombination"/>
    <property type="evidence" value="ECO:0007669"/>
    <property type="project" value="UniProtKB-KW"/>
</dbReference>
<dbReference type="GO" id="GO:0003677">
    <property type="term" value="F:DNA binding"/>
    <property type="evidence" value="ECO:0007669"/>
    <property type="project" value="InterPro"/>
</dbReference>
<dbReference type="Pfam" id="PF00589">
    <property type="entry name" value="Phage_integrase"/>
    <property type="match status" value="1"/>
</dbReference>
<dbReference type="Proteomes" id="UP000217768">
    <property type="component" value="Unassembled WGS sequence"/>
</dbReference>
<evidence type="ECO:0000256" key="2">
    <source>
        <dbReference type="SAM" id="MobiDB-lite"/>
    </source>
</evidence>
<reference evidence="4 5" key="1">
    <citation type="submission" date="2017-08" db="EMBL/GenBank/DDBJ databases">
        <title>Phylogenetic analysis of Mycobacterium avium complex whole genomes.</title>
        <authorList>
            <person name="Caverly L.J."/>
            <person name="Spilker T."/>
            <person name="Lipuma J."/>
        </authorList>
    </citation>
    <scope>NUCLEOTIDE SEQUENCE [LARGE SCALE GENOMIC DNA]</scope>
    <source>
        <strain evidence="4 5">FLAC0165</strain>
    </source>
</reference>
<evidence type="ECO:0000313" key="4">
    <source>
        <dbReference type="EMBL" id="PBA23512.1"/>
    </source>
</evidence>